<reference evidence="4" key="3">
    <citation type="submission" date="2016-11" db="EMBL/GenBank/DDBJ databases">
        <authorList>
            <person name="Varghese N."/>
            <person name="Submissions S."/>
        </authorList>
    </citation>
    <scope>NUCLEOTIDE SEQUENCE [LARGE SCALE GENOMIC DNA]</scope>
    <source>
        <strain evidence="4">DX253</strain>
    </source>
</reference>
<name>E7QWZ8_HALPU</name>
<dbReference type="RefSeq" id="WP_007981698.1">
    <property type="nucleotide sequence ID" value="NZ_AEMG01000019.1"/>
</dbReference>
<protein>
    <recommendedName>
        <fullName evidence="5">tRNA(Ile2) 2-agmatinylcytidine synthetase</fullName>
    </recommendedName>
</protein>
<evidence type="ECO:0000313" key="2">
    <source>
        <dbReference type="EMBL" id="SHK22604.1"/>
    </source>
</evidence>
<dbReference type="Proteomes" id="UP000003751">
    <property type="component" value="Unassembled WGS sequence"/>
</dbReference>
<dbReference type="STRING" id="797209.GCA_000376445_03102"/>
<dbReference type="Gene3D" id="3.30.70.2200">
    <property type="match status" value="1"/>
</dbReference>
<dbReference type="eggNOG" id="arCOG01115">
    <property type="taxonomic scope" value="Archaea"/>
</dbReference>
<gene>
    <name evidence="2" type="ORF">SAMN05444342_1017</name>
    <name evidence="1" type="ORF">ZOD2009_16683</name>
</gene>
<dbReference type="OrthoDB" id="350602at2157"/>
<evidence type="ECO:0008006" key="5">
    <source>
        <dbReference type="Google" id="ProtNLM"/>
    </source>
</evidence>
<dbReference type="PANTHER" id="PTHR40705">
    <property type="entry name" value="TRNA(ILE2) 2-AGMATINYLCYTIDINE SYNTHETASE TIAS"/>
    <property type="match status" value="1"/>
</dbReference>
<dbReference type="PANTHER" id="PTHR40705:SF2">
    <property type="entry name" value="DUF1743 DOMAIN-CONTAINING PROTEIN"/>
    <property type="match status" value="1"/>
</dbReference>
<accession>E7QWZ8</accession>
<reference evidence="2" key="2">
    <citation type="submission" date="2016-11" db="EMBL/GenBank/DDBJ databases">
        <authorList>
            <person name="Jaros S."/>
            <person name="Januszkiewicz K."/>
            <person name="Wedrychowicz H."/>
        </authorList>
    </citation>
    <scope>NUCLEOTIDE SEQUENCE [LARGE SCALE GENOMIC DNA]</scope>
    <source>
        <strain evidence="2">DX253</strain>
    </source>
</reference>
<reference evidence="1 3" key="1">
    <citation type="journal article" date="2014" name="ISME J.">
        <title>Trehalose/2-sulfotrehalose biosynthesis and glycine-betaine uptake are widely spread mechanisms for osmoadaptation in the Halobacteriales.</title>
        <authorList>
            <person name="Youssef N.H."/>
            <person name="Savage-Ashlock K.N."/>
            <person name="McCully A.L."/>
            <person name="Luedtke B."/>
            <person name="Shaw E.I."/>
            <person name="Hoff W.D."/>
            <person name="Elshahed M.S."/>
        </authorList>
    </citation>
    <scope>NUCLEOTIDE SEQUENCE [LARGE SCALE GENOMIC DNA]</scope>
    <source>
        <strain evidence="1 3">DX253</strain>
    </source>
</reference>
<sequence>MQLLVAIDDTDDLDSELGTGKVSRRLATRLADEIDGIELYGSVRQQLLVDPRVPYTTHNSAACLVFDCSAEPSVKGAAALTGDYLESVQAPNADPGLCVAFRADVTDAVRRFGESAQNDVLEKADAYALAEEVGLFLDEYGGTGDGVIGALAAVGLTWGGDTGRFIAFEGIREFEGTVAVDAIRDVGITPVADDGTEVRNGTVETHDWIRPQLRGGDPVLPMERTDRGTWIPRNVIG</sequence>
<organism evidence="1 3">
    <name type="scientific">Haladaptatus paucihalophilus DX253</name>
    <dbReference type="NCBI Taxonomy" id="797209"/>
    <lineage>
        <taxon>Archaea</taxon>
        <taxon>Methanobacteriati</taxon>
        <taxon>Methanobacteriota</taxon>
        <taxon>Stenosarchaea group</taxon>
        <taxon>Halobacteria</taxon>
        <taxon>Halobacteriales</taxon>
        <taxon>Haladaptataceae</taxon>
        <taxon>Haladaptatus</taxon>
    </lineage>
</organism>
<dbReference type="Proteomes" id="UP000184203">
    <property type="component" value="Unassembled WGS sequence"/>
</dbReference>
<evidence type="ECO:0000313" key="4">
    <source>
        <dbReference type="Proteomes" id="UP000184203"/>
    </source>
</evidence>
<evidence type="ECO:0000313" key="1">
    <source>
        <dbReference type="EMBL" id="EFW90801.1"/>
    </source>
</evidence>
<dbReference type="PATRIC" id="fig|797209.4.peg.3259"/>
<dbReference type="EMBL" id="AEMG01000019">
    <property type="protein sequence ID" value="EFW90801.1"/>
    <property type="molecule type" value="Genomic_DNA"/>
</dbReference>
<proteinExistence type="predicted"/>
<dbReference type="EMBL" id="FRAN01000001">
    <property type="protein sequence ID" value="SHK22604.1"/>
    <property type="molecule type" value="Genomic_DNA"/>
</dbReference>
<evidence type="ECO:0000313" key="3">
    <source>
        <dbReference type="Proteomes" id="UP000003751"/>
    </source>
</evidence>
<dbReference type="AlphaFoldDB" id="E7QWZ8"/>
<keyword evidence="4" id="KW-1185">Reference proteome</keyword>